<dbReference type="KEGG" id="mdn:JT25_014460"/>
<organism evidence="2 3">
    <name type="scientific">Methylomonas denitrificans</name>
    <dbReference type="NCBI Taxonomy" id="1538553"/>
    <lineage>
        <taxon>Bacteria</taxon>
        <taxon>Pseudomonadati</taxon>
        <taxon>Pseudomonadota</taxon>
        <taxon>Gammaproteobacteria</taxon>
        <taxon>Methylococcales</taxon>
        <taxon>Methylococcaceae</taxon>
        <taxon>Methylomonas</taxon>
    </lineage>
</organism>
<protein>
    <submittedName>
        <fullName evidence="2">Uncharacterized protein</fullName>
    </submittedName>
</protein>
<accession>A0A126T6F2</accession>
<dbReference type="STRING" id="1538553.JT25_014460"/>
<keyword evidence="3" id="KW-1185">Reference proteome</keyword>
<dbReference type="Proteomes" id="UP000030512">
    <property type="component" value="Chromosome"/>
</dbReference>
<keyword evidence="1" id="KW-0472">Membrane</keyword>
<name>A0A126T6F2_9GAMM</name>
<evidence type="ECO:0000313" key="3">
    <source>
        <dbReference type="Proteomes" id="UP000030512"/>
    </source>
</evidence>
<evidence type="ECO:0000313" key="2">
    <source>
        <dbReference type="EMBL" id="AMK77665.1"/>
    </source>
</evidence>
<gene>
    <name evidence="2" type="ORF">JT25_014460</name>
</gene>
<reference evidence="2 3" key="1">
    <citation type="journal article" date="2015" name="Environ. Microbiol.">
        <title>Methane oxidation coupled to nitrate reduction under hypoxia by the Gammaproteobacterium Methylomonas denitrificans, sp. nov. type strain FJG1.</title>
        <authorList>
            <person name="Kits K.D."/>
            <person name="Klotz M.G."/>
            <person name="Stein L.Y."/>
        </authorList>
    </citation>
    <scope>NUCLEOTIDE SEQUENCE [LARGE SCALE GENOMIC DNA]</scope>
    <source>
        <strain evidence="2 3">FJG1</strain>
    </source>
</reference>
<dbReference type="AlphaFoldDB" id="A0A126T6F2"/>
<dbReference type="EMBL" id="CP014476">
    <property type="protein sequence ID" value="AMK77665.1"/>
    <property type="molecule type" value="Genomic_DNA"/>
</dbReference>
<dbReference type="OrthoDB" id="5523842at2"/>
<keyword evidence="1" id="KW-1133">Transmembrane helix</keyword>
<keyword evidence="1" id="KW-0812">Transmembrane</keyword>
<sequence length="484" mass="52608">MISEEGLWARSAAWRWTLVITCLATAMAILLGPWNAPSKSSAKSSASYKPLGQAAAPTSGQSSPVPAATARNGVWHDETFDVVVSPPVARFPPGTELHVIGVYEGASANGEQEQPWWAKCVGDKSNSSAMLACHQKYAGQHTQKTVTVTLARSSVPNVIALMAYEPVKWKIIGAEAANLQKVILAGYHGQDVEGVPTDVPVDVYSGDSSPCQTCRRQAGYFYAYKNDTREYTQADEKLRVITGLSPTSFQGAYRSDRFYINSSPQTSQLGKPAGKVKSPTDSITGQVFIDEAAIGNTNLPLPEGSWQGLLYVQAPSNRGSDDLAVLIRLEQDQLAEMIVVRAQFVSDGQGFSRHLACEAKEIHAGGVESNEAFGSQACYWVNHDTDPWIQPIFALAANRLVARGITLPALLVNAAFHKADKHSALTGQYFANPAVKGIISPKTHWDASPWHPNHVKQFPDKAAFIQDRVQWASSWFQIFKATRP</sequence>
<feature type="transmembrane region" description="Helical" evidence="1">
    <location>
        <begin position="12"/>
        <end position="34"/>
    </location>
</feature>
<evidence type="ECO:0000256" key="1">
    <source>
        <dbReference type="SAM" id="Phobius"/>
    </source>
</evidence>
<proteinExistence type="predicted"/>
<dbReference type="RefSeq" id="WP_062328968.1">
    <property type="nucleotide sequence ID" value="NZ_CP014476.1"/>
</dbReference>